<accession>A0A6M3LF34</accession>
<proteinExistence type="predicted"/>
<dbReference type="EMBL" id="MT143002">
    <property type="protein sequence ID" value="QJA91648.1"/>
    <property type="molecule type" value="Genomic_DNA"/>
</dbReference>
<evidence type="ECO:0000313" key="1">
    <source>
        <dbReference type="EMBL" id="QJA91648.1"/>
    </source>
</evidence>
<gene>
    <name evidence="1" type="ORF">MM415B03310_0018</name>
</gene>
<organism evidence="1">
    <name type="scientific">viral metagenome</name>
    <dbReference type="NCBI Taxonomy" id="1070528"/>
    <lineage>
        <taxon>unclassified sequences</taxon>
        <taxon>metagenomes</taxon>
        <taxon>organismal metagenomes</taxon>
    </lineage>
</organism>
<reference evidence="1" key="1">
    <citation type="submission" date="2020-03" db="EMBL/GenBank/DDBJ databases">
        <title>The deep terrestrial virosphere.</title>
        <authorList>
            <person name="Holmfeldt K."/>
            <person name="Nilsson E."/>
            <person name="Simone D."/>
            <person name="Lopez-Fernandez M."/>
            <person name="Wu X."/>
            <person name="de Brujin I."/>
            <person name="Lundin D."/>
            <person name="Andersson A."/>
            <person name="Bertilsson S."/>
            <person name="Dopson M."/>
        </authorList>
    </citation>
    <scope>NUCLEOTIDE SEQUENCE</scope>
    <source>
        <strain evidence="1">MM415B03310</strain>
    </source>
</reference>
<name>A0A6M3LF34_9ZZZZ</name>
<dbReference type="AlphaFoldDB" id="A0A6M3LF34"/>
<sequence>MRKEEIKAKAESLAMRAICCHGVKNAKDVLYEAYKIVRDVTNEKKESEE</sequence>
<protein>
    <submittedName>
        <fullName evidence="1">Uncharacterized protein</fullName>
    </submittedName>
</protein>